<protein>
    <submittedName>
        <fullName evidence="2">Manganese-dependent ADP-ribose/CDP-alcohol diphosphatase</fullName>
    </submittedName>
</protein>
<dbReference type="PANTHER" id="PTHR16509">
    <property type="match status" value="1"/>
</dbReference>
<evidence type="ECO:0000313" key="3">
    <source>
        <dbReference type="Proteomes" id="UP000324585"/>
    </source>
</evidence>
<gene>
    <name evidence="2" type="ORF">FVE85_3721</name>
</gene>
<dbReference type="InterPro" id="IPR029052">
    <property type="entry name" value="Metallo-depent_PP-like"/>
</dbReference>
<keyword evidence="3" id="KW-1185">Reference proteome</keyword>
<evidence type="ECO:0000259" key="1">
    <source>
        <dbReference type="Pfam" id="PF00149"/>
    </source>
</evidence>
<feature type="domain" description="Calcineurin-like phosphoesterase" evidence="1">
    <location>
        <begin position="6"/>
        <end position="253"/>
    </location>
</feature>
<evidence type="ECO:0000313" key="2">
    <source>
        <dbReference type="EMBL" id="KAA8492283.1"/>
    </source>
</evidence>
<dbReference type="PANTHER" id="PTHR16509:SF1">
    <property type="entry name" value="MANGANESE-DEPENDENT ADP-RIBOSE_CDP-ALCOHOL DIPHOSPHATASE"/>
    <property type="match status" value="1"/>
</dbReference>
<name>A0A5J4YNJ9_PORPP</name>
<sequence>MKDVVRFGICADVQYASMKSDVVKEKRCENVGSGEEQEIPRAGSVERRLAYRAALERLLQAVEVWNKQHVAFVVQLGDLIDGYENDPELSRADLEAVSRAFQGLAVKHVLGNHCRAVRMEDIRKLLSTDRYYYSFQPVLGWRIIVLNGAEQLISAADATESENAELAEVLERQGIIDYAPWNGHLSDIQVDFFRVELDSASRRKERVLVCCHYPIHEDAARKSHLLINHAVVLKLVRQYNTTVVALFAGHDHVGGYTVDHGVHHVTFPAMLEASEGSDGQEHNVEHSPNAFGIVELRANGDRILIQGYGDVPTRVLVAGGAEG</sequence>
<dbReference type="InterPro" id="IPR004843">
    <property type="entry name" value="Calcineurin-like_PHP"/>
</dbReference>
<reference evidence="3" key="1">
    <citation type="journal article" date="2019" name="Nat. Commun.">
        <title>Expansion of phycobilisome linker gene families in mesophilic red algae.</title>
        <authorList>
            <person name="Lee J."/>
            <person name="Kim D."/>
            <person name="Bhattacharya D."/>
            <person name="Yoon H.S."/>
        </authorList>
    </citation>
    <scope>NUCLEOTIDE SEQUENCE [LARGE SCALE GENOMIC DNA]</scope>
    <source>
        <strain evidence="3">CCMP 1328</strain>
    </source>
</reference>
<dbReference type="Proteomes" id="UP000324585">
    <property type="component" value="Unassembled WGS sequence"/>
</dbReference>
<accession>A0A5J4YNJ9</accession>
<dbReference type="AlphaFoldDB" id="A0A5J4YNJ9"/>
<dbReference type="SUPFAM" id="SSF56300">
    <property type="entry name" value="Metallo-dependent phosphatases"/>
    <property type="match status" value="1"/>
</dbReference>
<comment type="caution">
    <text evidence="2">The sequence shown here is derived from an EMBL/GenBank/DDBJ whole genome shotgun (WGS) entry which is preliminary data.</text>
</comment>
<dbReference type="GO" id="GO:0016787">
    <property type="term" value="F:hydrolase activity"/>
    <property type="evidence" value="ECO:0007669"/>
    <property type="project" value="InterPro"/>
</dbReference>
<organism evidence="2 3">
    <name type="scientific">Porphyridium purpureum</name>
    <name type="common">Red alga</name>
    <name type="synonym">Porphyridium cruentum</name>
    <dbReference type="NCBI Taxonomy" id="35688"/>
    <lineage>
        <taxon>Eukaryota</taxon>
        <taxon>Rhodophyta</taxon>
        <taxon>Bangiophyceae</taxon>
        <taxon>Porphyridiales</taxon>
        <taxon>Porphyridiaceae</taxon>
        <taxon>Porphyridium</taxon>
    </lineage>
</organism>
<dbReference type="Gene3D" id="3.60.21.10">
    <property type="match status" value="1"/>
</dbReference>
<dbReference type="Pfam" id="PF00149">
    <property type="entry name" value="Metallophos"/>
    <property type="match status" value="1"/>
</dbReference>
<dbReference type="OMA" id="ICATTHI"/>
<proteinExistence type="predicted"/>
<dbReference type="OrthoDB" id="9675250at2759"/>
<dbReference type="EMBL" id="VRMN01000010">
    <property type="protein sequence ID" value="KAA8492283.1"/>
    <property type="molecule type" value="Genomic_DNA"/>
</dbReference>